<dbReference type="AlphaFoldDB" id="A0AAE8SIW4"/>
<dbReference type="Proteomes" id="UP001187734">
    <property type="component" value="Unassembled WGS sequence"/>
</dbReference>
<dbReference type="SUPFAM" id="SSF48403">
    <property type="entry name" value="Ankyrin repeat"/>
    <property type="match status" value="1"/>
</dbReference>
<keyword evidence="2" id="KW-1185">Reference proteome</keyword>
<dbReference type="InterPro" id="IPR036770">
    <property type="entry name" value="Ankyrin_rpt-contain_sf"/>
</dbReference>
<evidence type="ECO:0008006" key="3">
    <source>
        <dbReference type="Google" id="ProtNLM"/>
    </source>
</evidence>
<name>A0AAE8SIW4_9HYPO</name>
<proteinExistence type="predicted"/>
<sequence length="242" mass="27781">MSLTRTLDSDGLIRWVDTVLENPEEHYDDECMVKLNHNIFALDDFETHPHTRGPVFNPLSSCIIHVTPISAAAYCGHEKAVKTLLEFPNPHDHHDNVWCSPLSLAYVSRNFGIIDILKKANMERDESANPFTIMHAAARDGSPDYVRYLHTHWRVEVTINDMDGITPAIHALYRDDDEQVKMMISTIIEFDQQALDITSVWINDWTCADLAHAMGRRKTLVDWLWRKQDGCTRARATDKLKV</sequence>
<evidence type="ECO:0000313" key="2">
    <source>
        <dbReference type="Proteomes" id="UP001187734"/>
    </source>
</evidence>
<organism evidence="1 2">
    <name type="scientific">Fusarium torulosum</name>
    <dbReference type="NCBI Taxonomy" id="33205"/>
    <lineage>
        <taxon>Eukaryota</taxon>
        <taxon>Fungi</taxon>
        <taxon>Dikarya</taxon>
        <taxon>Ascomycota</taxon>
        <taxon>Pezizomycotina</taxon>
        <taxon>Sordariomycetes</taxon>
        <taxon>Hypocreomycetidae</taxon>
        <taxon>Hypocreales</taxon>
        <taxon>Nectriaceae</taxon>
        <taxon>Fusarium</taxon>
    </lineage>
</organism>
<gene>
    <name evidence="1" type="ORF">FTOL_06890</name>
</gene>
<reference evidence="1" key="1">
    <citation type="submission" date="2018-03" db="EMBL/GenBank/DDBJ databases">
        <authorList>
            <person name="Guldener U."/>
        </authorList>
    </citation>
    <scope>NUCLEOTIDE SEQUENCE</scope>
</reference>
<dbReference type="Gene3D" id="1.25.40.20">
    <property type="entry name" value="Ankyrin repeat-containing domain"/>
    <property type="match status" value="1"/>
</dbReference>
<comment type="caution">
    <text evidence="1">The sequence shown here is derived from an EMBL/GenBank/DDBJ whole genome shotgun (WGS) entry which is preliminary data.</text>
</comment>
<protein>
    <recommendedName>
        <fullName evidence="3">Ankyrin repeat protein</fullName>
    </recommendedName>
</protein>
<dbReference type="EMBL" id="ONZP01000231">
    <property type="protein sequence ID" value="SPJ78501.1"/>
    <property type="molecule type" value="Genomic_DNA"/>
</dbReference>
<accession>A0AAE8SIW4</accession>
<evidence type="ECO:0000313" key="1">
    <source>
        <dbReference type="EMBL" id="SPJ78501.1"/>
    </source>
</evidence>